<dbReference type="Pfam" id="PF12800">
    <property type="entry name" value="Fer4_4"/>
    <property type="match status" value="1"/>
</dbReference>
<evidence type="ECO:0000256" key="2">
    <source>
        <dbReference type="ARBA" id="ARBA00022723"/>
    </source>
</evidence>
<dbReference type="InterPro" id="IPR050954">
    <property type="entry name" value="ET_IronSulfur_Cluster-Binding"/>
</dbReference>
<dbReference type="PANTHER" id="PTHR43177:SF9">
    <property type="entry name" value="PROTEIN NRFC"/>
    <property type="match status" value="1"/>
</dbReference>
<name>A0A7C7D9N7_9FIRM</name>
<keyword evidence="3" id="KW-0408">Iron</keyword>
<dbReference type="InterPro" id="IPR017900">
    <property type="entry name" value="4Fe4S_Fe_S_CS"/>
</dbReference>
<dbReference type="PANTHER" id="PTHR43177">
    <property type="entry name" value="PROTEIN NRFC"/>
    <property type="match status" value="1"/>
</dbReference>
<reference evidence="6 7" key="1">
    <citation type="journal article" date="2020" name="Biotechnol. Biofuels">
        <title>New insights from the biogas microbiome by comprehensive genome-resolved metagenomics of nearly 1600 species originating from multiple anaerobic digesters.</title>
        <authorList>
            <person name="Campanaro S."/>
            <person name="Treu L."/>
            <person name="Rodriguez-R L.M."/>
            <person name="Kovalovszki A."/>
            <person name="Ziels R.M."/>
            <person name="Maus I."/>
            <person name="Zhu X."/>
            <person name="Kougias P.G."/>
            <person name="Basile A."/>
            <person name="Luo G."/>
            <person name="Schluter A."/>
            <person name="Konstantinidis K.T."/>
            <person name="Angelidaki I."/>
        </authorList>
    </citation>
    <scope>NUCLEOTIDE SEQUENCE [LARGE SCALE GENOMIC DNA]</scope>
    <source>
        <strain evidence="6">AS05jafATM_4</strain>
    </source>
</reference>
<feature type="domain" description="4Fe-4S ferredoxin-type" evidence="5">
    <location>
        <begin position="5"/>
        <end position="35"/>
    </location>
</feature>
<dbReference type="GO" id="GO:0046872">
    <property type="term" value="F:metal ion binding"/>
    <property type="evidence" value="ECO:0007669"/>
    <property type="project" value="UniProtKB-KW"/>
</dbReference>
<dbReference type="PROSITE" id="PS00198">
    <property type="entry name" value="4FE4S_FER_1"/>
    <property type="match status" value="1"/>
</dbReference>
<proteinExistence type="predicted"/>
<feature type="domain" description="4Fe-4S ferredoxin-type" evidence="5">
    <location>
        <begin position="49"/>
        <end position="81"/>
    </location>
</feature>
<keyword evidence="1" id="KW-0004">4Fe-4S</keyword>
<dbReference type="Gene3D" id="3.30.70.20">
    <property type="match status" value="2"/>
</dbReference>
<dbReference type="SUPFAM" id="SSF54862">
    <property type="entry name" value="4Fe-4S ferredoxins"/>
    <property type="match status" value="1"/>
</dbReference>
<evidence type="ECO:0000259" key="5">
    <source>
        <dbReference type="PROSITE" id="PS51379"/>
    </source>
</evidence>
<comment type="caution">
    <text evidence="6">The sequence shown here is derived from an EMBL/GenBank/DDBJ whole genome shotgun (WGS) entry which is preliminary data.</text>
</comment>
<dbReference type="AlphaFoldDB" id="A0A7C7D9N7"/>
<dbReference type="CDD" id="cd16371">
    <property type="entry name" value="DMSOR_beta_like"/>
    <property type="match status" value="1"/>
</dbReference>
<evidence type="ECO:0000256" key="3">
    <source>
        <dbReference type="ARBA" id="ARBA00023004"/>
    </source>
</evidence>
<keyword evidence="4" id="KW-0411">Iron-sulfur</keyword>
<dbReference type="Pfam" id="PF13247">
    <property type="entry name" value="Fer4_11"/>
    <property type="match status" value="1"/>
</dbReference>
<evidence type="ECO:0000313" key="6">
    <source>
        <dbReference type="EMBL" id="HHY26858.1"/>
    </source>
</evidence>
<dbReference type="PROSITE" id="PS51379">
    <property type="entry name" value="4FE4S_FER_2"/>
    <property type="match status" value="3"/>
</dbReference>
<evidence type="ECO:0000256" key="4">
    <source>
        <dbReference type="ARBA" id="ARBA00023014"/>
    </source>
</evidence>
<dbReference type="Proteomes" id="UP000553059">
    <property type="component" value="Unassembled WGS sequence"/>
</dbReference>
<evidence type="ECO:0000313" key="7">
    <source>
        <dbReference type="Proteomes" id="UP000553059"/>
    </source>
</evidence>
<dbReference type="GO" id="GO:0051539">
    <property type="term" value="F:4 iron, 4 sulfur cluster binding"/>
    <property type="evidence" value="ECO:0007669"/>
    <property type="project" value="UniProtKB-KW"/>
</dbReference>
<feature type="domain" description="4Fe-4S ferredoxin-type" evidence="5">
    <location>
        <begin position="83"/>
        <end position="112"/>
    </location>
</feature>
<evidence type="ECO:0000256" key="1">
    <source>
        <dbReference type="ARBA" id="ARBA00022485"/>
    </source>
</evidence>
<accession>A0A7C7D9N7</accession>
<protein>
    <submittedName>
        <fullName evidence="6">4Fe-4S dicluster domain-containing protein</fullName>
    </submittedName>
</protein>
<organism evidence="6 7">
    <name type="scientific">Desulfitobacterium dehalogenans</name>
    <dbReference type="NCBI Taxonomy" id="36854"/>
    <lineage>
        <taxon>Bacteria</taxon>
        <taxon>Bacillati</taxon>
        <taxon>Bacillota</taxon>
        <taxon>Clostridia</taxon>
        <taxon>Eubacteriales</taxon>
        <taxon>Desulfitobacteriaceae</taxon>
        <taxon>Desulfitobacterium</taxon>
    </lineage>
</organism>
<dbReference type="EMBL" id="DUTF01000207">
    <property type="protein sequence ID" value="HHY26858.1"/>
    <property type="molecule type" value="Genomic_DNA"/>
</dbReference>
<keyword evidence="2" id="KW-0479">Metal-binding</keyword>
<sequence>MAEQKAFYFNQNYCVGCHACETACKVTNEIDVGVKWRKVDTIEKEIGGRLVEMNLSHACMHCAKPACAEVCPVKAYTKREEDGIVYQDHDKCIGCGQCVAACPYQVPVLNTKVKKAEKCDMCLELLEQGEDPACVQGCPLQVLKINDLSKLDAEGAVKECIGFAVFATDPSIRFAPIRKR</sequence>
<dbReference type="InterPro" id="IPR017896">
    <property type="entry name" value="4Fe4S_Fe-S-bd"/>
</dbReference>
<gene>
    <name evidence="6" type="ORF">GX523_08975</name>
</gene>